<keyword evidence="5 8" id="KW-0862">Zinc</keyword>
<feature type="binding site" evidence="8">
    <location>
        <position position="10"/>
    </location>
    <ligand>
        <name>Zn(2+)</name>
        <dbReference type="ChEBI" id="CHEBI:29105"/>
    </ligand>
</feature>
<feature type="domain" description="C2H2-type" evidence="10">
    <location>
        <begin position="260"/>
        <end position="288"/>
    </location>
</feature>
<evidence type="ECO:0000256" key="7">
    <source>
        <dbReference type="PROSITE-ProRule" id="PRU00042"/>
    </source>
</evidence>
<dbReference type="SMART" id="SM00868">
    <property type="entry name" value="zf-AD"/>
    <property type="match status" value="2"/>
</dbReference>
<dbReference type="GO" id="GO:0000978">
    <property type="term" value="F:RNA polymerase II cis-regulatory region sequence-specific DNA binding"/>
    <property type="evidence" value="ECO:0007669"/>
    <property type="project" value="TreeGrafter"/>
</dbReference>
<gene>
    <name evidence="12" type="primary">LOC106114924</name>
</gene>
<feature type="domain" description="C2H2-type" evidence="10">
    <location>
        <begin position="381"/>
        <end position="403"/>
    </location>
</feature>
<feature type="binding site" evidence="8">
    <location>
        <position position="59"/>
    </location>
    <ligand>
        <name>Zn(2+)</name>
        <dbReference type="ChEBI" id="CHEBI:29105"/>
    </ligand>
</feature>
<evidence type="ECO:0000256" key="8">
    <source>
        <dbReference type="PROSITE-ProRule" id="PRU01263"/>
    </source>
</evidence>
<dbReference type="GO" id="GO:0005634">
    <property type="term" value="C:nucleus"/>
    <property type="evidence" value="ECO:0007669"/>
    <property type="project" value="UniProtKB-SubCell"/>
</dbReference>
<sequence>METKGIDGMCRCCASSGIFKDMYATYNWMGEDEIYANMLQYCFDITLSTAEDQNNGGICEVCITQLRNAANFKKQVQQTEVQFKKLLERKEFSPKPVKIEITDMTELMDDAIHSDNEMSDSDAEFSVNIKRESPEPKAKKRAKATSSRADDDTGEPSTKRTDLEPSKRRKRSKKSTESATPERIEHRVNLTSILQHSNATPFRDKTMRGKHRKIRKIGTESSELNDKSRGHELMKHRNNIREILKCSNATPIRCHVGIGYACAFCDKQYPDPKDLKKHTLEEHDSKTKRKFMEGKQMFSYIVKLDITSLICNLCGTNIPTLEQLIDHLINVHNRKFYIDINNHILPFKFDNDLLLKCVYCVSFFNKFKALLEHMNIHYRNYVCDVCDSGFVNKNILLNHSEAHKKGVFKCDYCDKVYDTYRKKKSHEKAVHIHLNMLNRCGYCNERFNTYSRKLEHLVKVHGVQSPALKCQACDKQFETQKSLTVHVKRDHLLERRHECKICDMKFFVTHQLQQHMIKHTGLPSFVCEVCHKAYKRRKTLKEHLRIHADDRRFKCEHCGQAFVQKCSWRGHMRAKHGEAV</sequence>
<dbReference type="InterPro" id="IPR013087">
    <property type="entry name" value="Znf_C2H2_type"/>
</dbReference>
<dbReference type="PROSITE" id="PS51915">
    <property type="entry name" value="ZAD"/>
    <property type="match status" value="1"/>
</dbReference>
<protein>
    <submittedName>
        <fullName evidence="12">Zinc finger protein 62-like isoform X1</fullName>
    </submittedName>
</protein>
<feature type="compositionally biased region" description="Basic and acidic residues" evidence="9">
    <location>
        <begin position="157"/>
        <end position="166"/>
    </location>
</feature>
<feature type="domain" description="C2H2-type" evidence="10">
    <location>
        <begin position="525"/>
        <end position="552"/>
    </location>
</feature>
<feature type="compositionally biased region" description="Basic and acidic residues" evidence="9">
    <location>
        <begin position="174"/>
        <end position="187"/>
    </location>
</feature>
<dbReference type="GeneID" id="106114924"/>
<dbReference type="Gene3D" id="3.30.160.60">
    <property type="entry name" value="Classic Zinc Finger"/>
    <property type="match status" value="5"/>
</dbReference>
<feature type="domain" description="C2H2-type" evidence="10">
    <location>
        <begin position="553"/>
        <end position="576"/>
    </location>
</feature>
<accession>A0AAJ6Z250</accession>
<dbReference type="Proteomes" id="UP000694872">
    <property type="component" value="Unplaced"/>
</dbReference>
<dbReference type="Pfam" id="PF13912">
    <property type="entry name" value="zf-C2H2_6"/>
    <property type="match status" value="1"/>
</dbReference>
<dbReference type="Pfam" id="PF07776">
    <property type="entry name" value="zf-AD"/>
    <property type="match status" value="1"/>
</dbReference>
<dbReference type="InterPro" id="IPR012934">
    <property type="entry name" value="Znf_AD"/>
</dbReference>
<dbReference type="KEGG" id="pxu:106114924"/>
<dbReference type="GO" id="GO:0008270">
    <property type="term" value="F:zinc ion binding"/>
    <property type="evidence" value="ECO:0007669"/>
    <property type="project" value="UniProtKB-UniRule"/>
</dbReference>
<feature type="region of interest" description="Disordered" evidence="9">
    <location>
        <begin position="116"/>
        <end position="187"/>
    </location>
</feature>
<dbReference type="RefSeq" id="XP_013163707.1">
    <property type="nucleotide sequence ID" value="XM_013308253.1"/>
</dbReference>
<dbReference type="PROSITE" id="PS00028">
    <property type="entry name" value="ZINC_FINGER_C2H2_1"/>
    <property type="match status" value="10"/>
</dbReference>
<name>A0AAJ6Z250_PAPXU</name>
<evidence type="ECO:0000313" key="12">
    <source>
        <dbReference type="RefSeq" id="XP_013163707.1"/>
    </source>
</evidence>
<evidence type="ECO:0000256" key="3">
    <source>
        <dbReference type="ARBA" id="ARBA00022737"/>
    </source>
</evidence>
<keyword evidence="6" id="KW-0539">Nucleus</keyword>
<keyword evidence="4 7" id="KW-0863">Zinc-finger</keyword>
<dbReference type="AlphaFoldDB" id="A0AAJ6Z250"/>
<dbReference type="PANTHER" id="PTHR24376">
    <property type="entry name" value="ZINC FINGER PROTEIN"/>
    <property type="match status" value="1"/>
</dbReference>
<evidence type="ECO:0000256" key="9">
    <source>
        <dbReference type="SAM" id="MobiDB-lite"/>
    </source>
</evidence>
<keyword evidence="2 8" id="KW-0479">Metal-binding</keyword>
<dbReference type="SUPFAM" id="SSF57716">
    <property type="entry name" value="Glucocorticoid receptor-like (DNA-binding domain)"/>
    <property type="match status" value="1"/>
</dbReference>
<dbReference type="PROSITE" id="PS50157">
    <property type="entry name" value="ZINC_FINGER_C2H2_2"/>
    <property type="match status" value="6"/>
</dbReference>
<feature type="domain" description="ZAD" evidence="11">
    <location>
        <begin position="8"/>
        <end position="86"/>
    </location>
</feature>
<dbReference type="Pfam" id="PF00096">
    <property type="entry name" value="zf-C2H2"/>
    <property type="match status" value="2"/>
</dbReference>
<dbReference type="SMART" id="SM00355">
    <property type="entry name" value="ZnF_C2H2"/>
    <property type="match status" value="10"/>
</dbReference>
<dbReference type="InterPro" id="IPR036236">
    <property type="entry name" value="Znf_C2H2_sf"/>
</dbReference>
<organism evidence="12">
    <name type="scientific">Papilio xuthus</name>
    <name type="common">Asian swallowtail butterfly</name>
    <dbReference type="NCBI Taxonomy" id="66420"/>
    <lineage>
        <taxon>Eukaryota</taxon>
        <taxon>Metazoa</taxon>
        <taxon>Ecdysozoa</taxon>
        <taxon>Arthropoda</taxon>
        <taxon>Hexapoda</taxon>
        <taxon>Insecta</taxon>
        <taxon>Pterygota</taxon>
        <taxon>Neoptera</taxon>
        <taxon>Endopterygota</taxon>
        <taxon>Lepidoptera</taxon>
        <taxon>Glossata</taxon>
        <taxon>Ditrysia</taxon>
        <taxon>Papilionoidea</taxon>
        <taxon>Papilionidae</taxon>
        <taxon>Papilioninae</taxon>
        <taxon>Papilio</taxon>
    </lineage>
</organism>
<evidence type="ECO:0000256" key="2">
    <source>
        <dbReference type="ARBA" id="ARBA00022723"/>
    </source>
</evidence>
<evidence type="ECO:0000256" key="1">
    <source>
        <dbReference type="ARBA" id="ARBA00004123"/>
    </source>
</evidence>
<feature type="binding site" evidence="8">
    <location>
        <position position="13"/>
    </location>
    <ligand>
        <name>Zn(2+)</name>
        <dbReference type="ChEBI" id="CHEBI:29105"/>
    </ligand>
</feature>
<evidence type="ECO:0000256" key="6">
    <source>
        <dbReference type="ARBA" id="ARBA00023242"/>
    </source>
</evidence>
<evidence type="ECO:0000259" key="10">
    <source>
        <dbReference type="PROSITE" id="PS50157"/>
    </source>
</evidence>
<evidence type="ECO:0000259" key="11">
    <source>
        <dbReference type="PROSITE" id="PS51915"/>
    </source>
</evidence>
<evidence type="ECO:0000256" key="4">
    <source>
        <dbReference type="ARBA" id="ARBA00022771"/>
    </source>
</evidence>
<reference evidence="12" key="1">
    <citation type="submission" date="2025-08" db="UniProtKB">
        <authorList>
            <consortium name="RefSeq"/>
        </authorList>
    </citation>
    <scope>IDENTIFICATION</scope>
</reference>
<comment type="subcellular location">
    <subcellularLocation>
        <location evidence="1">Nucleus</location>
    </subcellularLocation>
</comment>
<dbReference type="GO" id="GO:0001228">
    <property type="term" value="F:DNA-binding transcription activator activity, RNA polymerase II-specific"/>
    <property type="evidence" value="ECO:0007669"/>
    <property type="project" value="TreeGrafter"/>
</dbReference>
<dbReference type="Gene3D" id="3.40.1800.20">
    <property type="match status" value="1"/>
</dbReference>
<keyword evidence="3" id="KW-0677">Repeat</keyword>
<feature type="binding site" evidence="8">
    <location>
        <position position="62"/>
    </location>
    <ligand>
        <name>Zn(2+)</name>
        <dbReference type="ChEBI" id="CHEBI:29105"/>
    </ligand>
</feature>
<feature type="domain" description="C2H2-type" evidence="10">
    <location>
        <begin position="497"/>
        <end position="524"/>
    </location>
</feature>
<dbReference type="PANTHER" id="PTHR24376:SF216">
    <property type="entry name" value="ZINC FINGER PROTEIN 420-LIKE"/>
    <property type="match status" value="1"/>
</dbReference>
<dbReference type="SUPFAM" id="SSF57667">
    <property type="entry name" value="beta-beta-alpha zinc fingers"/>
    <property type="match status" value="3"/>
</dbReference>
<evidence type="ECO:0000256" key="5">
    <source>
        <dbReference type="ARBA" id="ARBA00022833"/>
    </source>
</evidence>
<feature type="domain" description="C2H2-type" evidence="10">
    <location>
        <begin position="468"/>
        <end position="496"/>
    </location>
</feature>
<proteinExistence type="predicted"/>